<comment type="caution">
    <text evidence="2">The sequence shown here is derived from an EMBL/GenBank/DDBJ whole genome shotgun (WGS) entry which is preliminary data.</text>
</comment>
<feature type="chain" id="PRO_5035307787" description="Secreted protein" evidence="1">
    <location>
        <begin position="21"/>
        <end position="88"/>
    </location>
</feature>
<reference evidence="2" key="1">
    <citation type="journal article" date="2021" name="bioRxiv">
        <title>Whole Genome Assembly and Annotation of Northern Wild Rice, Zizania palustris L., Supports a Whole Genome Duplication in the Zizania Genus.</title>
        <authorList>
            <person name="Haas M."/>
            <person name="Kono T."/>
            <person name="Macchietto M."/>
            <person name="Millas R."/>
            <person name="McGilp L."/>
            <person name="Shao M."/>
            <person name="Duquette J."/>
            <person name="Hirsch C.N."/>
            <person name="Kimball J."/>
        </authorList>
    </citation>
    <scope>NUCLEOTIDE SEQUENCE</scope>
    <source>
        <tissue evidence="2">Fresh leaf tissue</tissue>
    </source>
</reference>
<keyword evidence="3" id="KW-1185">Reference proteome</keyword>
<feature type="signal peptide" evidence="1">
    <location>
        <begin position="1"/>
        <end position="20"/>
    </location>
</feature>
<protein>
    <recommendedName>
        <fullName evidence="4">Secreted protein</fullName>
    </recommendedName>
</protein>
<gene>
    <name evidence="2" type="ORF">GUJ93_ZPchr0278g22896</name>
</gene>
<proteinExistence type="predicted"/>
<evidence type="ECO:0000256" key="1">
    <source>
        <dbReference type="SAM" id="SignalP"/>
    </source>
</evidence>
<evidence type="ECO:0000313" key="2">
    <source>
        <dbReference type="EMBL" id="KAG8043089.1"/>
    </source>
</evidence>
<organism evidence="2 3">
    <name type="scientific">Zizania palustris</name>
    <name type="common">Northern wild rice</name>
    <dbReference type="NCBI Taxonomy" id="103762"/>
    <lineage>
        <taxon>Eukaryota</taxon>
        <taxon>Viridiplantae</taxon>
        <taxon>Streptophyta</taxon>
        <taxon>Embryophyta</taxon>
        <taxon>Tracheophyta</taxon>
        <taxon>Spermatophyta</taxon>
        <taxon>Magnoliopsida</taxon>
        <taxon>Liliopsida</taxon>
        <taxon>Poales</taxon>
        <taxon>Poaceae</taxon>
        <taxon>BOP clade</taxon>
        <taxon>Oryzoideae</taxon>
        <taxon>Oryzeae</taxon>
        <taxon>Zizaniinae</taxon>
        <taxon>Zizania</taxon>
    </lineage>
</organism>
<dbReference type="Proteomes" id="UP000729402">
    <property type="component" value="Unassembled WGS sequence"/>
</dbReference>
<dbReference type="EMBL" id="JAAALK010001272">
    <property type="protein sequence ID" value="KAG8043089.1"/>
    <property type="molecule type" value="Genomic_DNA"/>
</dbReference>
<accession>A0A8J5RPE8</accession>
<reference evidence="2" key="2">
    <citation type="submission" date="2021-02" db="EMBL/GenBank/DDBJ databases">
        <authorList>
            <person name="Kimball J.A."/>
            <person name="Haas M.W."/>
            <person name="Macchietto M."/>
            <person name="Kono T."/>
            <person name="Duquette J."/>
            <person name="Shao M."/>
        </authorList>
    </citation>
    <scope>NUCLEOTIDE SEQUENCE</scope>
    <source>
        <tissue evidence="2">Fresh leaf tissue</tissue>
    </source>
</reference>
<dbReference type="AlphaFoldDB" id="A0A8J5RPE8"/>
<evidence type="ECO:0008006" key="4">
    <source>
        <dbReference type="Google" id="ProtNLM"/>
    </source>
</evidence>
<keyword evidence="1" id="KW-0732">Signal</keyword>
<name>A0A8J5RPE8_ZIZPA</name>
<sequence length="88" mass="9857">MLLFLIVVCVFLMSSDVSVTWVCQELEGRRPFSVEDMQPMEEPRFMWWADELAAAVAAVAPLPMPSRMAKAKAPKKHSMSDLFVVAPS</sequence>
<dbReference type="OrthoDB" id="736291at2759"/>
<evidence type="ECO:0000313" key="3">
    <source>
        <dbReference type="Proteomes" id="UP000729402"/>
    </source>
</evidence>